<evidence type="ECO:0000256" key="4">
    <source>
        <dbReference type="SAM" id="SignalP"/>
    </source>
</evidence>
<evidence type="ECO:0000256" key="2">
    <source>
        <dbReference type="ARBA" id="ARBA00022525"/>
    </source>
</evidence>
<reference evidence="6" key="1">
    <citation type="submission" date="2025-08" db="UniProtKB">
        <authorList>
            <consortium name="Ensembl"/>
        </authorList>
    </citation>
    <scope>IDENTIFICATION</scope>
</reference>
<dbReference type="InterPro" id="IPR008983">
    <property type="entry name" value="Tumour_necrosis_fac-like_dom"/>
</dbReference>
<keyword evidence="7" id="KW-1185">Reference proteome</keyword>
<feature type="chain" id="PRO_5034109796" description="C1q domain-containing protein" evidence="4">
    <location>
        <begin position="19"/>
        <end position="193"/>
    </location>
</feature>
<dbReference type="Gene3D" id="2.60.120.40">
    <property type="match status" value="1"/>
</dbReference>
<name>A0A8C6SP47_9GOBI</name>
<comment type="subcellular location">
    <subcellularLocation>
        <location evidence="1">Secreted</location>
    </subcellularLocation>
</comment>
<evidence type="ECO:0000313" key="7">
    <source>
        <dbReference type="Proteomes" id="UP000694523"/>
    </source>
</evidence>
<dbReference type="Pfam" id="PF00386">
    <property type="entry name" value="C1q"/>
    <property type="match status" value="1"/>
</dbReference>
<dbReference type="GO" id="GO:0005576">
    <property type="term" value="C:extracellular region"/>
    <property type="evidence" value="ECO:0007669"/>
    <property type="project" value="UniProtKB-SubCell"/>
</dbReference>
<dbReference type="InterPro" id="IPR001073">
    <property type="entry name" value="C1q_dom"/>
</dbReference>
<dbReference type="Proteomes" id="UP000694523">
    <property type="component" value="Unplaced"/>
</dbReference>
<keyword evidence="3 4" id="KW-0732">Signal</keyword>
<sequence length="193" mass="21426">MKTALLLLLGGFLCGLHGAERNEGTPDLLFMITKLQTRVQNLETQVQTLETQLKCRTIGFFAVFHQDNEEGKHGPFNTHTTVKYKHVLTNVGNGYNAATGAFTAPLKGLYVFHFTMFSVLDTPHAVASLRKNGVKLAYAYDRVASDPNDSSTRVVVVTLEAGDSVYVELEKDKSFYDWQGDHNSFSGFLLSIM</sequence>
<accession>A0A8C6SP47</accession>
<evidence type="ECO:0000256" key="1">
    <source>
        <dbReference type="ARBA" id="ARBA00004613"/>
    </source>
</evidence>
<dbReference type="Ensembl" id="ENSNMLT00000010877.1">
    <property type="protein sequence ID" value="ENSNMLP00000009623.1"/>
    <property type="gene ID" value="ENSNMLG00000006678.1"/>
</dbReference>
<dbReference type="InterPro" id="IPR050822">
    <property type="entry name" value="Cerebellin_Synaptic_Org"/>
</dbReference>
<evidence type="ECO:0000256" key="3">
    <source>
        <dbReference type="ARBA" id="ARBA00022729"/>
    </source>
</evidence>
<dbReference type="PROSITE" id="PS50871">
    <property type="entry name" value="C1Q"/>
    <property type="match status" value="1"/>
</dbReference>
<dbReference type="SUPFAM" id="SSF49842">
    <property type="entry name" value="TNF-like"/>
    <property type="match status" value="1"/>
</dbReference>
<feature type="domain" description="C1q" evidence="5">
    <location>
        <begin position="57"/>
        <end position="193"/>
    </location>
</feature>
<proteinExistence type="predicted"/>
<evidence type="ECO:0000259" key="5">
    <source>
        <dbReference type="PROSITE" id="PS50871"/>
    </source>
</evidence>
<dbReference type="PRINTS" id="PR00007">
    <property type="entry name" value="COMPLEMNTC1Q"/>
</dbReference>
<feature type="signal peptide" evidence="4">
    <location>
        <begin position="1"/>
        <end position="18"/>
    </location>
</feature>
<keyword evidence="2" id="KW-0964">Secreted</keyword>
<dbReference type="AlphaFoldDB" id="A0A8C6SP47"/>
<evidence type="ECO:0000313" key="6">
    <source>
        <dbReference type="Ensembl" id="ENSNMLP00000009623.1"/>
    </source>
</evidence>
<protein>
    <recommendedName>
        <fullName evidence="5">C1q domain-containing protein</fullName>
    </recommendedName>
</protein>
<reference evidence="6" key="2">
    <citation type="submission" date="2025-09" db="UniProtKB">
        <authorList>
            <consortium name="Ensembl"/>
        </authorList>
    </citation>
    <scope>IDENTIFICATION</scope>
</reference>
<dbReference type="PANTHER" id="PTHR22923">
    <property type="entry name" value="CEREBELLIN-RELATED"/>
    <property type="match status" value="1"/>
</dbReference>
<dbReference type="PANTHER" id="PTHR22923:SF102">
    <property type="entry name" value="CEREBELLIN 13-RELATED"/>
    <property type="match status" value="1"/>
</dbReference>
<organism evidence="6 7">
    <name type="scientific">Neogobius melanostomus</name>
    <name type="common">round goby</name>
    <dbReference type="NCBI Taxonomy" id="47308"/>
    <lineage>
        <taxon>Eukaryota</taxon>
        <taxon>Metazoa</taxon>
        <taxon>Chordata</taxon>
        <taxon>Craniata</taxon>
        <taxon>Vertebrata</taxon>
        <taxon>Euteleostomi</taxon>
        <taxon>Actinopterygii</taxon>
        <taxon>Neopterygii</taxon>
        <taxon>Teleostei</taxon>
        <taxon>Neoteleostei</taxon>
        <taxon>Acanthomorphata</taxon>
        <taxon>Gobiaria</taxon>
        <taxon>Gobiiformes</taxon>
        <taxon>Gobioidei</taxon>
        <taxon>Gobiidae</taxon>
        <taxon>Benthophilinae</taxon>
        <taxon>Neogobiini</taxon>
        <taxon>Neogobius</taxon>
    </lineage>
</organism>
<dbReference type="SMART" id="SM00110">
    <property type="entry name" value="C1Q"/>
    <property type="match status" value="1"/>
</dbReference>